<comment type="caution">
    <text evidence="12">The sequence shown here is derived from an EMBL/GenBank/DDBJ whole genome shotgun (WGS) entry which is preliminary data.</text>
</comment>
<dbReference type="AlphaFoldDB" id="A0A9W6ZMW2"/>
<feature type="domain" description="Trigger factor C-terminal" evidence="11">
    <location>
        <begin position="329"/>
        <end position="484"/>
    </location>
</feature>
<accession>A0A9W6ZMW2</accession>
<dbReference type="SUPFAM" id="SSF109998">
    <property type="entry name" value="Triger factor/SurA peptide-binding domain-like"/>
    <property type="match status" value="1"/>
</dbReference>
<keyword evidence="8" id="KW-0732">Signal</keyword>
<dbReference type="InterPro" id="IPR036611">
    <property type="entry name" value="Trigger_fac_ribosome-bd_sf"/>
</dbReference>
<dbReference type="PANTHER" id="PTHR30560:SF3">
    <property type="entry name" value="TRIGGER FACTOR-LIKE PROTEIN TIG, CHLOROPLASTIC"/>
    <property type="match status" value="1"/>
</dbReference>
<dbReference type="SUPFAM" id="SSF54534">
    <property type="entry name" value="FKBP-like"/>
    <property type="match status" value="1"/>
</dbReference>
<name>A0A9W6ZMW2_9STRA</name>
<protein>
    <recommendedName>
        <fullName evidence="3">peptidylprolyl isomerase</fullName>
        <ecNumber evidence="3">5.2.1.8</ecNumber>
    </recommendedName>
</protein>
<evidence type="ECO:0000259" key="9">
    <source>
        <dbReference type="Pfam" id="PF00254"/>
    </source>
</evidence>
<dbReference type="GO" id="GO:0043022">
    <property type="term" value="F:ribosome binding"/>
    <property type="evidence" value="ECO:0007669"/>
    <property type="project" value="TreeGrafter"/>
</dbReference>
<dbReference type="EC" id="5.2.1.8" evidence="3"/>
<evidence type="ECO:0000256" key="8">
    <source>
        <dbReference type="SAM" id="SignalP"/>
    </source>
</evidence>
<dbReference type="InterPro" id="IPR001179">
    <property type="entry name" value="PPIase_FKBP_dom"/>
</dbReference>
<evidence type="ECO:0000256" key="7">
    <source>
        <dbReference type="ARBA" id="ARBA00024849"/>
    </source>
</evidence>
<reference evidence="13" key="1">
    <citation type="journal article" date="2023" name="Commun. Biol.">
        <title>Genome analysis of Parmales, the sister group of diatoms, reveals the evolutionary specialization of diatoms from phago-mixotrophs to photoautotrophs.</title>
        <authorList>
            <person name="Ban H."/>
            <person name="Sato S."/>
            <person name="Yoshikawa S."/>
            <person name="Yamada K."/>
            <person name="Nakamura Y."/>
            <person name="Ichinomiya M."/>
            <person name="Sato N."/>
            <person name="Blanc-Mathieu R."/>
            <person name="Endo H."/>
            <person name="Kuwata A."/>
            <person name="Ogata H."/>
        </authorList>
    </citation>
    <scope>NUCLEOTIDE SEQUENCE [LARGE SCALE GENOMIC DNA]</scope>
    <source>
        <strain evidence="13">NIES 3700</strain>
    </source>
</reference>
<keyword evidence="5" id="KW-0143">Chaperone</keyword>
<dbReference type="GO" id="GO:0051083">
    <property type="term" value="P:'de novo' cotranslational protein folding"/>
    <property type="evidence" value="ECO:0007669"/>
    <property type="project" value="TreeGrafter"/>
</dbReference>
<feature type="signal peptide" evidence="8">
    <location>
        <begin position="1"/>
        <end position="19"/>
    </location>
</feature>
<dbReference type="EMBL" id="BRXW01000449">
    <property type="protein sequence ID" value="GMH55896.1"/>
    <property type="molecule type" value="Genomic_DNA"/>
</dbReference>
<dbReference type="InterPro" id="IPR027304">
    <property type="entry name" value="Trigger_fact/SurA_dom_sf"/>
</dbReference>
<dbReference type="Pfam" id="PF05698">
    <property type="entry name" value="Trigger_C"/>
    <property type="match status" value="1"/>
</dbReference>
<dbReference type="HAMAP" id="MF_00303">
    <property type="entry name" value="Trigger_factor_Tig"/>
    <property type="match status" value="1"/>
</dbReference>
<evidence type="ECO:0000256" key="5">
    <source>
        <dbReference type="ARBA" id="ARBA00023186"/>
    </source>
</evidence>
<dbReference type="OrthoDB" id="3366at2759"/>
<keyword evidence="4" id="KW-0697">Rotamase</keyword>
<feature type="domain" description="PPIase FKBP-type" evidence="9">
    <location>
        <begin position="219"/>
        <end position="303"/>
    </location>
</feature>
<evidence type="ECO:0000256" key="4">
    <source>
        <dbReference type="ARBA" id="ARBA00023110"/>
    </source>
</evidence>
<dbReference type="InterPro" id="IPR046357">
    <property type="entry name" value="PPIase_dom_sf"/>
</dbReference>
<evidence type="ECO:0000256" key="3">
    <source>
        <dbReference type="ARBA" id="ARBA00013194"/>
    </source>
</evidence>
<dbReference type="FunFam" id="3.30.70.1050:FF:000004">
    <property type="entry name" value="Trigger factor"/>
    <property type="match status" value="1"/>
</dbReference>
<evidence type="ECO:0000313" key="13">
    <source>
        <dbReference type="Proteomes" id="UP001165122"/>
    </source>
</evidence>
<dbReference type="GO" id="GO:0003755">
    <property type="term" value="F:peptidyl-prolyl cis-trans isomerase activity"/>
    <property type="evidence" value="ECO:0007669"/>
    <property type="project" value="UniProtKB-KW"/>
</dbReference>
<evidence type="ECO:0000313" key="12">
    <source>
        <dbReference type="EMBL" id="GMH55896.1"/>
    </source>
</evidence>
<organism evidence="12 13">
    <name type="scientific">Triparma laevis f. longispina</name>
    <dbReference type="NCBI Taxonomy" id="1714387"/>
    <lineage>
        <taxon>Eukaryota</taxon>
        <taxon>Sar</taxon>
        <taxon>Stramenopiles</taxon>
        <taxon>Ochrophyta</taxon>
        <taxon>Bolidophyceae</taxon>
        <taxon>Parmales</taxon>
        <taxon>Triparmaceae</taxon>
        <taxon>Triparma</taxon>
    </lineage>
</organism>
<dbReference type="PANTHER" id="PTHR30560">
    <property type="entry name" value="TRIGGER FACTOR CHAPERONE AND PEPTIDYL-PROLYL CIS/TRANS ISOMERASE"/>
    <property type="match status" value="1"/>
</dbReference>
<feature type="chain" id="PRO_5040957989" description="peptidylprolyl isomerase" evidence="8">
    <location>
        <begin position="20"/>
        <end position="537"/>
    </location>
</feature>
<keyword evidence="6" id="KW-0413">Isomerase</keyword>
<evidence type="ECO:0000256" key="2">
    <source>
        <dbReference type="ARBA" id="ARBA00005464"/>
    </source>
</evidence>
<dbReference type="GO" id="GO:0044183">
    <property type="term" value="F:protein folding chaperone"/>
    <property type="evidence" value="ECO:0007669"/>
    <property type="project" value="TreeGrafter"/>
</dbReference>
<dbReference type="SUPFAM" id="SSF102735">
    <property type="entry name" value="Trigger factor ribosome-binding domain"/>
    <property type="match status" value="1"/>
</dbReference>
<dbReference type="Proteomes" id="UP001165122">
    <property type="component" value="Unassembled WGS sequence"/>
</dbReference>
<sequence length="537" mass="59345">MRFAPVALTLALLSPLSSSFFLPHPPLQNPTFLPAKTIVSKDPSTSSVQITITATEAQTKEAYDRVITDASKTLEIPGFRKGSKIPANVVESVMEKGGRGGKEFLKKQALKTLIASVVEPALKDEEGLDPIGEPRLIQNEDILVQMFTPDEEIQLEVKCDVWPEVAWKATDSGKAYDGLEASYTRKPFNQAKMDEALKDLKDRQASLAPKSGDSPSLEMNDACVVNMVGFLAKEDGSKGEPLPNAASGDQVDIIMETGKYMAGLVEGLVGAKINDTKEIKVTFPENLRDPNLKGKSAVFDVTVLSVDTRTLPEINDEFANAVRPGMTSEDLLSEVKKAVDAEDAREFVGARNKALEGSLSERIEMVIPETLVKMQAKEKFAVMLTEMRDNGTPDAEIKKLVSPENFEKYVDISRDGITRDLKASLAVEEIAREENIRIDPQEIEEQLSNIKKEMKEQGETDMDESATRGKIEATLQRNYVMDLLAERAKLDVKYEEQEEFDEKLMNQLMEQQIELEEKAAGERAAAVAQAAEDIENK</sequence>
<dbReference type="InterPro" id="IPR005215">
    <property type="entry name" value="Trig_fac"/>
</dbReference>
<comment type="similarity">
    <text evidence="2">Belongs to the FKBP-type PPIase family. Tig subfamily.</text>
</comment>
<feature type="domain" description="Trigger factor ribosome-binding bacterial" evidence="10">
    <location>
        <begin position="42"/>
        <end position="199"/>
    </location>
</feature>
<dbReference type="GO" id="GO:0015031">
    <property type="term" value="P:protein transport"/>
    <property type="evidence" value="ECO:0007669"/>
    <property type="project" value="InterPro"/>
</dbReference>
<comment type="catalytic activity">
    <reaction evidence="1">
        <text>[protein]-peptidylproline (omega=180) = [protein]-peptidylproline (omega=0)</text>
        <dbReference type="Rhea" id="RHEA:16237"/>
        <dbReference type="Rhea" id="RHEA-COMP:10747"/>
        <dbReference type="Rhea" id="RHEA-COMP:10748"/>
        <dbReference type="ChEBI" id="CHEBI:83833"/>
        <dbReference type="ChEBI" id="CHEBI:83834"/>
        <dbReference type="EC" id="5.2.1.8"/>
    </reaction>
</comment>
<dbReference type="Gene3D" id="3.30.70.1050">
    <property type="entry name" value="Trigger factor ribosome-binding domain"/>
    <property type="match status" value="1"/>
</dbReference>
<dbReference type="Pfam" id="PF05697">
    <property type="entry name" value="Trigger_N"/>
    <property type="match status" value="1"/>
</dbReference>
<evidence type="ECO:0000256" key="1">
    <source>
        <dbReference type="ARBA" id="ARBA00000971"/>
    </source>
</evidence>
<dbReference type="NCBIfam" id="TIGR00115">
    <property type="entry name" value="tig"/>
    <property type="match status" value="1"/>
</dbReference>
<evidence type="ECO:0000259" key="10">
    <source>
        <dbReference type="Pfam" id="PF05697"/>
    </source>
</evidence>
<keyword evidence="13" id="KW-1185">Reference proteome</keyword>
<dbReference type="InterPro" id="IPR008881">
    <property type="entry name" value="Trigger_fac_ribosome-bd_bac"/>
</dbReference>
<evidence type="ECO:0000256" key="6">
    <source>
        <dbReference type="ARBA" id="ARBA00023235"/>
    </source>
</evidence>
<dbReference type="InterPro" id="IPR037041">
    <property type="entry name" value="Trigger_fac_C_sf"/>
</dbReference>
<gene>
    <name evidence="12" type="ORF">TrLO_g15801</name>
</gene>
<dbReference type="Gene3D" id="1.10.3120.10">
    <property type="entry name" value="Trigger factor, C-terminal domain"/>
    <property type="match status" value="1"/>
</dbReference>
<dbReference type="InterPro" id="IPR008880">
    <property type="entry name" value="Trigger_fac_C"/>
</dbReference>
<proteinExistence type="inferred from homology"/>
<dbReference type="Gene3D" id="3.10.50.40">
    <property type="match status" value="1"/>
</dbReference>
<evidence type="ECO:0000259" key="11">
    <source>
        <dbReference type="Pfam" id="PF05698"/>
    </source>
</evidence>
<dbReference type="Pfam" id="PF00254">
    <property type="entry name" value="FKBP_C"/>
    <property type="match status" value="1"/>
</dbReference>
<comment type="function">
    <text evidence="7">Involved in protein export. Acts as a chaperone by maintaining the newly synthesized protein in an open conformation. Functions as a peptidyl-prolyl cis-trans isomerase.</text>
</comment>
<dbReference type="GO" id="GO:0043335">
    <property type="term" value="P:protein unfolding"/>
    <property type="evidence" value="ECO:0007669"/>
    <property type="project" value="TreeGrafter"/>
</dbReference>